<dbReference type="InterPro" id="IPR016185">
    <property type="entry name" value="PreATP-grasp_dom_sf"/>
</dbReference>
<dbReference type="Proteomes" id="UP000039865">
    <property type="component" value="Unassembled WGS sequence"/>
</dbReference>
<organism evidence="13 14">
    <name type="scientific">Stylonychia lemnae</name>
    <name type="common">Ciliate</name>
    <dbReference type="NCBI Taxonomy" id="5949"/>
    <lineage>
        <taxon>Eukaryota</taxon>
        <taxon>Sar</taxon>
        <taxon>Alveolata</taxon>
        <taxon>Ciliophora</taxon>
        <taxon>Intramacronucleata</taxon>
        <taxon>Spirotrichea</taxon>
        <taxon>Stichotrichia</taxon>
        <taxon>Sporadotrichida</taxon>
        <taxon>Oxytrichidae</taxon>
        <taxon>Stylonychinae</taxon>
        <taxon>Stylonychia</taxon>
    </lineage>
</organism>
<dbReference type="GO" id="GO:0000287">
    <property type="term" value="F:magnesium ion binding"/>
    <property type="evidence" value="ECO:0007669"/>
    <property type="project" value="UniProtKB-UniRule"/>
</dbReference>
<dbReference type="InterPro" id="IPR014049">
    <property type="entry name" value="Glutathione_synthase_N_euk"/>
</dbReference>
<evidence type="ECO:0000313" key="14">
    <source>
        <dbReference type="Proteomes" id="UP000039865"/>
    </source>
</evidence>
<dbReference type="GO" id="GO:0005524">
    <property type="term" value="F:ATP binding"/>
    <property type="evidence" value="ECO:0007669"/>
    <property type="project" value="UniProtKB-UniRule"/>
</dbReference>
<keyword evidence="7 9" id="KW-0067">ATP-binding</keyword>
<dbReference type="GO" id="GO:0004363">
    <property type="term" value="F:glutathione synthase activity"/>
    <property type="evidence" value="ECO:0007669"/>
    <property type="project" value="UniProtKB-UniRule"/>
</dbReference>
<dbReference type="InterPro" id="IPR005615">
    <property type="entry name" value="Glutathione_synthase"/>
</dbReference>
<dbReference type="Gene3D" id="3.30.1490.80">
    <property type="match status" value="1"/>
</dbReference>
<dbReference type="SUPFAM" id="SSF56059">
    <property type="entry name" value="Glutathione synthetase ATP-binding domain-like"/>
    <property type="match status" value="1"/>
</dbReference>
<gene>
    <name evidence="13" type="primary">Contig13598.g14505</name>
    <name evidence="13" type="ORF">STYLEM_9925</name>
</gene>
<dbReference type="Gene3D" id="1.10.1080.10">
    <property type="entry name" value="Glutathione Synthetase, Chain A, domain 3"/>
    <property type="match status" value="1"/>
</dbReference>
<dbReference type="OrthoDB" id="2020073at2759"/>
<dbReference type="InParanoid" id="A0A078AFA6"/>
<comment type="cofactor">
    <cofactor evidence="9 11">
        <name>Mg(2+)</name>
        <dbReference type="ChEBI" id="CHEBI:18420"/>
    </cofactor>
    <text evidence="9 11">Binds 1 Mg(2+) ion per subunit.</text>
</comment>
<keyword evidence="4 9" id="KW-0317">Glutathione biosynthesis</keyword>
<name>A0A078AFA6_STYLE</name>
<evidence type="ECO:0000256" key="6">
    <source>
        <dbReference type="ARBA" id="ARBA00022741"/>
    </source>
</evidence>
<keyword evidence="5 9" id="KW-0479">Metal-binding</keyword>
<evidence type="ECO:0000256" key="7">
    <source>
        <dbReference type="ARBA" id="ARBA00022840"/>
    </source>
</evidence>
<dbReference type="UniPathway" id="UPA00142">
    <property type="reaction ID" value="UER00210"/>
</dbReference>
<feature type="binding site" evidence="10">
    <location>
        <position position="418"/>
    </location>
    <ligand>
        <name>ATP</name>
        <dbReference type="ChEBI" id="CHEBI:30616"/>
    </ligand>
</feature>
<feature type="binding site" evidence="10">
    <location>
        <position position="448"/>
    </location>
    <ligand>
        <name>substrate</name>
    </ligand>
</feature>
<dbReference type="InterPro" id="IPR004887">
    <property type="entry name" value="GSH_synth_subst-bd"/>
</dbReference>
<dbReference type="Gene3D" id="3.40.50.1760">
    <property type="entry name" value="Glutathione synthase, substrate-binding domain superfamily, eukaryotic"/>
    <property type="match status" value="1"/>
</dbReference>
<feature type="binding site" evidence="11">
    <location>
        <position position="363"/>
    </location>
    <ligand>
        <name>Mg(2+)</name>
        <dbReference type="ChEBI" id="CHEBI:18420"/>
    </ligand>
</feature>
<feature type="domain" description="Glutathione synthase substrate-binding" evidence="12">
    <location>
        <begin position="193"/>
        <end position="292"/>
    </location>
</feature>
<evidence type="ECO:0000256" key="11">
    <source>
        <dbReference type="PIRSR" id="PIRSR001558-2"/>
    </source>
</evidence>
<dbReference type="PANTHER" id="PTHR11130:SF0">
    <property type="entry name" value="GLUTATHIONE SYNTHETASE"/>
    <property type="match status" value="1"/>
</dbReference>
<accession>A0A078AFA6</accession>
<dbReference type="NCBIfam" id="TIGR01986">
    <property type="entry name" value="glut_syn_euk"/>
    <property type="match status" value="1"/>
</dbReference>
<feature type="binding site" evidence="10">
    <location>
        <position position="296"/>
    </location>
    <ligand>
        <name>ATP</name>
        <dbReference type="ChEBI" id="CHEBI:30616"/>
    </ligand>
</feature>
<feature type="binding site" evidence="10">
    <location>
        <position position="456"/>
    </location>
    <ligand>
        <name>ATP</name>
        <dbReference type="ChEBI" id="CHEBI:30616"/>
    </ligand>
</feature>
<dbReference type="Pfam" id="PF03199">
    <property type="entry name" value="GSH_synthase"/>
    <property type="match status" value="1"/>
</dbReference>
<dbReference type="GO" id="GO:0005829">
    <property type="term" value="C:cytosol"/>
    <property type="evidence" value="ECO:0007669"/>
    <property type="project" value="TreeGrafter"/>
</dbReference>
<dbReference type="AlphaFoldDB" id="A0A078AFA6"/>
<evidence type="ECO:0000313" key="13">
    <source>
        <dbReference type="EMBL" id="CDW80919.1"/>
    </source>
</evidence>
<keyword evidence="3 9" id="KW-0436">Ligase</keyword>
<feature type="binding site" evidence="10">
    <location>
        <position position="208"/>
    </location>
    <ligand>
        <name>substrate</name>
    </ligand>
</feature>
<keyword evidence="8 9" id="KW-0460">Magnesium</keyword>
<comment type="similarity">
    <text evidence="2 9">Belongs to the eukaryotic GSH synthase family.</text>
</comment>
<dbReference type="OMA" id="DWQINHG"/>
<evidence type="ECO:0000256" key="3">
    <source>
        <dbReference type="ARBA" id="ARBA00022598"/>
    </source>
</evidence>
<dbReference type="GO" id="GO:0043295">
    <property type="term" value="F:glutathione binding"/>
    <property type="evidence" value="ECO:0007669"/>
    <property type="project" value="UniProtKB-UniRule"/>
</dbReference>
<dbReference type="SUPFAM" id="SSF52440">
    <property type="entry name" value="PreATP-grasp domain"/>
    <property type="match status" value="1"/>
</dbReference>
<feature type="binding site" evidence="10">
    <location>
        <begin position="359"/>
        <end position="368"/>
    </location>
    <ligand>
        <name>ATP</name>
        <dbReference type="ChEBI" id="CHEBI:30616"/>
    </ligand>
</feature>
<evidence type="ECO:0000256" key="9">
    <source>
        <dbReference type="PIRNR" id="PIRNR001558"/>
    </source>
</evidence>
<dbReference type="PIRSF" id="PIRSF001558">
    <property type="entry name" value="GSHase"/>
    <property type="match status" value="1"/>
</dbReference>
<dbReference type="EMBL" id="CCKQ01009440">
    <property type="protein sequence ID" value="CDW80919.1"/>
    <property type="molecule type" value="Genomic_DNA"/>
</dbReference>
<sequence>MVKSNTKADSVEYNHAPISLFPTPFPSVHYLGAQNLQSHLGVMINDLVRKPDQIHDILQYFKLHDELMQKMLKVSEAYQKKELRQETHACILRSDYMIDSVTDSLKLVEYNTVASSFGCLCQKVTEVQNLVRNKYADSLSFNYTPDQIKDDGLGKSYIKDLASTFKDAVQRYHEDMTRRFPDLYEDRKLESHWVLFVIDKEERNICDQKWIEYQLYHDHGIKSMRMTFTQIGNLAKVDENTNALSINDHEIAFVYYRTGYQLEQYENEKDWQTREMLETTMPIKCPSIDVHLTTFKKFQQAFGDERLLKEVMNHHLQDADIIKQIFKGIWTLEDIEKPESEVQEIIRKALDNPHDYVIKPQKEGGGNNFYDDQVKELLEQNDKEYLKQFLIMERINPPEIKAFMLRNGKLIEGQTLSEFGVFSSIFISTQHKDQHDVVSQKIIGRLLRTKGKDSNEGGVNAGFAVIDSPLIVDIDDIKNSAIKPLVSSI</sequence>
<feature type="binding site" evidence="10">
    <location>
        <begin position="392"/>
        <end position="395"/>
    </location>
    <ligand>
        <name>ATP</name>
        <dbReference type="ChEBI" id="CHEBI:30616"/>
    </ligand>
</feature>
<evidence type="ECO:0000256" key="2">
    <source>
        <dbReference type="ARBA" id="ARBA00010385"/>
    </source>
</evidence>
<reference evidence="13 14" key="1">
    <citation type="submission" date="2014-06" db="EMBL/GenBank/DDBJ databases">
        <authorList>
            <person name="Swart Estienne"/>
        </authorList>
    </citation>
    <scope>NUCLEOTIDE SEQUENCE [LARGE SCALE GENOMIC DNA]</scope>
    <source>
        <strain evidence="13 14">130c</strain>
    </source>
</reference>
<dbReference type="InterPro" id="IPR037013">
    <property type="entry name" value="GSH-S_sub-bd_sf"/>
</dbReference>
<comment type="catalytic activity">
    <reaction evidence="9">
        <text>gamma-L-glutamyl-L-cysteine + glycine + ATP = glutathione + ADP + phosphate + H(+)</text>
        <dbReference type="Rhea" id="RHEA:13557"/>
        <dbReference type="ChEBI" id="CHEBI:15378"/>
        <dbReference type="ChEBI" id="CHEBI:30616"/>
        <dbReference type="ChEBI" id="CHEBI:43474"/>
        <dbReference type="ChEBI" id="CHEBI:57305"/>
        <dbReference type="ChEBI" id="CHEBI:57925"/>
        <dbReference type="ChEBI" id="CHEBI:58173"/>
        <dbReference type="ChEBI" id="CHEBI:456216"/>
        <dbReference type="EC" id="6.3.2.3"/>
    </reaction>
</comment>
<evidence type="ECO:0000256" key="4">
    <source>
        <dbReference type="ARBA" id="ARBA00022684"/>
    </source>
</evidence>
<protein>
    <recommendedName>
        <fullName evidence="9">Glutathione synthetase</fullName>
        <shortName evidence="9">GSH-S</shortName>
        <ecNumber evidence="9">6.3.2.3</ecNumber>
    </recommendedName>
</protein>
<dbReference type="EC" id="6.3.2.3" evidence="9"/>
<dbReference type="InterPro" id="IPR014042">
    <property type="entry name" value="Glutathione_synthase_a-hlx"/>
</dbReference>
<evidence type="ECO:0000256" key="8">
    <source>
        <dbReference type="ARBA" id="ARBA00022842"/>
    </source>
</evidence>
<evidence type="ECO:0000259" key="12">
    <source>
        <dbReference type="Pfam" id="PF03199"/>
    </source>
</evidence>
<keyword evidence="14" id="KW-1185">Reference proteome</keyword>
<dbReference type="InterPro" id="IPR014709">
    <property type="entry name" value="Glutathione_synthase_C_euk"/>
</dbReference>
<evidence type="ECO:0000256" key="10">
    <source>
        <dbReference type="PIRSR" id="PIRSR001558-1"/>
    </source>
</evidence>
<dbReference type="PANTHER" id="PTHR11130">
    <property type="entry name" value="GLUTATHIONE SYNTHETASE"/>
    <property type="match status" value="1"/>
</dbReference>
<evidence type="ECO:0000256" key="1">
    <source>
        <dbReference type="ARBA" id="ARBA00004965"/>
    </source>
</evidence>
<keyword evidence="6 9" id="KW-0547">Nucleotide-binding</keyword>
<comment type="pathway">
    <text evidence="1 9">Sulfur metabolism; glutathione biosynthesis; glutathione from L-cysteine and L-glutamate: step 2/2.</text>
</comment>
<dbReference type="Gene3D" id="3.30.1490.50">
    <property type="match status" value="1"/>
</dbReference>
<dbReference type="Gene3D" id="3.30.470.20">
    <property type="entry name" value="ATP-grasp fold, B domain"/>
    <property type="match status" value="1"/>
</dbReference>
<dbReference type="Pfam" id="PF03917">
    <property type="entry name" value="GSH_synth_ATP"/>
    <property type="match status" value="1"/>
</dbReference>
<evidence type="ECO:0000256" key="5">
    <source>
        <dbReference type="ARBA" id="ARBA00022723"/>
    </source>
</evidence>
<feature type="binding site" evidence="10">
    <location>
        <position position="370"/>
    </location>
    <ligand>
        <name>ATP</name>
        <dbReference type="ChEBI" id="CHEBI:30616"/>
    </ligand>
</feature>
<proteinExistence type="inferred from homology"/>
<feature type="binding site" evidence="10">
    <location>
        <position position="450"/>
    </location>
    <ligand>
        <name>substrate</name>
    </ligand>
</feature>